<feature type="compositionally biased region" description="Polar residues" evidence="1">
    <location>
        <begin position="7"/>
        <end position="18"/>
    </location>
</feature>
<reference evidence="2 3" key="1">
    <citation type="submission" date="2015-09" db="EMBL/GenBank/DDBJ databases">
        <title>Host preference determinants of Valsa canker pathogens revealed by comparative genomics.</title>
        <authorList>
            <person name="Yin Z."/>
            <person name="Huang L."/>
        </authorList>
    </citation>
    <scope>NUCLEOTIDE SEQUENCE [LARGE SCALE GENOMIC DNA]</scope>
    <source>
        <strain evidence="2 3">03-1</strain>
    </source>
</reference>
<comment type="caution">
    <text evidence="2">The sequence shown here is derived from an EMBL/GenBank/DDBJ whole genome shotgun (WGS) entry which is preliminary data.</text>
</comment>
<proteinExistence type="predicted"/>
<evidence type="ECO:0000313" key="3">
    <source>
        <dbReference type="Proteomes" id="UP000283895"/>
    </source>
</evidence>
<sequence>MEESTGEESSPQFGSVRTPNDDDPIVAQAELRSCYSDGGNLPPYPPALSYFEKYMPTEAKAAEFEEMIDKKNQFMDRIELDAANVGFKLAYDYTRKTDPDVVEDPGEGATPPSSYLHSSKSGSASASGSGSGRSGGRAESSKRAGKAVAGRNPTREIVFEDVPEVPSREARNMHRLHPEKDHLHVDMDILTRSKEHPNCRKENSNCRKGHLNNSKGHLNCIEESLTRSMEHSYCGEDVRLSRGKDHLHVDHVAGRTQDAALSCEGICCTE</sequence>
<organism evidence="2 3">
    <name type="scientific">Cytospora schulzeri</name>
    <dbReference type="NCBI Taxonomy" id="448051"/>
    <lineage>
        <taxon>Eukaryota</taxon>
        <taxon>Fungi</taxon>
        <taxon>Dikarya</taxon>
        <taxon>Ascomycota</taxon>
        <taxon>Pezizomycotina</taxon>
        <taxon>Sordariomycetes</taxon>
        <taxon>Sordariomycetidae</taxon>
        <taxon>Diaporthales</taxon>
        <taxon>Cytosporaceae</taxon>
        <taxon>Cytospora</taxon>
    </lineage>
</organism>
<dbReference type="AlphaFoldDB" id="A0A423WXI5"/>
<dbReference type="Proteomes" id="UP000283895">
    <property type="component" value="Unassembled WGS sequence"/>
</dbReference>
<evidence type="ECO:0000313" key="2">
    <source>
        <dbReference type="EMBL" id="ROW08237.1"/>
    </source>
</evidence>
<evidence type="ECO:0000256" key="1">
    <source>
        <dbReference type="SAM" id="MobiDB-lite"/>
    </source>
</evidence>
<feature type="compositionally biased region" description="Low complexity" evidence="1">
    <location>
        <begin position="118"/>
        <end position="128"/>
    </location>
</feature>
<feature type="region of interest" description="Disordered" evidence="1">
    <location>
        <begin position="1"/>
        <end position="24"/>
    </location>
</feature>
<protein>
    <submittedName>
        <fullName evidence="2">Uncharacterized protein</fullName>
    </submittedName>
</protein>
<keyword evidence="3" id="KW-1185">Reference proteome</keyword>
<accession>A0A423WXI5</accession>
<dbReference type="EMBL" id="LKEA01000006">
    <property type="protein sequence ID" value="ROW08237.1"/>
    <property type="molecule type" value="Genomic_DNA"/>
</dbReference>
<gene>
    <name evidence="2" type="ORF">VMCG_03302</name>
</gene>
<name>A0A423WXI5_9PEZI</name>
<feature type="region of interest" description="Disordered" evidence="1">
    <location>
        <begin position="97"/>
        <end position="153"/>
    </location>
</feature>